<name>A0ABR7SN39_9ACTN</name>
<keyword evidence="4" id="KW-0540">Nuclease</keyword>
<dbReference type="RefSeq" id="WP_187816746.1">
    <property type="nucleotide sequence ID" value="NZ_JACTVJ010000013.1"/>
</dbReference>
<dbReference type="Gene3D" id="3.40.1350.10">
    <property type="match status" value="1"/>
</dbReference>
<dbReference type="InterPro" id="IPR007560">
    <property type="entry name" value="Restrct_endonuc_IV_Mrr"/>
</dbReference>
<dbReference type="Pfam" id="PF02342">
    <property type="entry name" value="TerD"/>
    <property type="match status" value="1"/>
</dbReference>
<dbReference type="PANTHER" id="PTHR30015:SF7">
    <property type="entry name" value="TYPE IV METHYL-DIRECTED RESTRICTION ENZYME ECOKMRR"/>
    <property type="match status" value="1"/>
</dbReference>
<feature type="region of interest" description="Disordered" evidence="1">
    <location>
        <begin position="351"/>
        <end position="383"/>
    </location>
</feature>
<keyword evidence="4" id="KW-0255">Endonuclease</keyword>
<proteinExistence type="predicted"/>
<dbReference type="SUPFAM" id="SSF52980">
    <property type="entry name" value="Restriction endonuclease-like"/>
    <property type="match status" value="1"/>
</dbReference>
<evidence type="ECO:0000259" key="2">
    <source>
        <dbReference type="Pfam" id="PF02342"/>
    </source>
</evidence>
<keyword evidence="4" id="KW-0378">Hydrolase</keyword>
<organism evidence="4 5">
    <name type="scientific">Streptomyces polyasparticus</name>
    <dbReference type="NCBI Taxonomy" id="2767826"/>
    <lineage>
        <taxon>Bacteria</taxon>
        <taxon>Bacillati</taxon>
        <taxon>Actinomycetota</taxon>
        <taxon>Actinomycetes</taxon>
        <taxon>Kitasatosporales</taxon>
        <taxon>Streptomycetaceae</taxon>
        <taxon>Streptomyces</taxon>
    </lineage>
</organism>
<evidence type="ECO:0000259" key="3">
    <source>
        <dbReference type="Pfam" id="PF04471"/>
    </source>
</evidence>
<dbReference type="PANTHER" id="PTHR30015">
    <property type="entry name" value="MRR RESTRICTION SYSTEM PROTEIN"/>
    <property type="match status" value="1"/>
</dbReference>
<dbReference type="InterPro" id="IPR052906">
    <property type="entry name" value="Type_IV_Methyl-Rstrct_Enzyme"/>
</dbReference>
<feature type="domain" description="Restriction endonuclease type IV Mrr" evidence="3">
    <location>
        <begin position="384"/>
        <end position="496"/>
    </location>
</feature>
<feature type="domain" description="TerD" evidence="2">
    <location>
        <begin position="532"/>
        <end position="676"/>
    </location>
</feature>
<dbReference type="GO" id="GO:0004519">
    <property type="term" value="F:endonuclease activity"/>
    <property type="evidence" value="ECO:0007669"/>
    <property type="project" value="UniProtKB-KW"/>
</dbReference>
<protein>
    <submittedName>
        <fullName evidence="4">Restriction endonuclease</fullName>
    </submittedName>
</protein>
<evidence type="ECO:0000256" key="1">
    <source>
        <dbReference type="SAM" id="MobiDB-lite"/>
    </source>
</evidence>
<dbReference type="Proteomes" id="UP000642284">
    <property type="component" value="Unassembled WGS sequence"/>
</dbReference>
<keyword evidence="5" id="KW-1185">Reference proteome</keyword>
<gene>
    <name evidence="4" type="ORF">H9Y04_27605</name>
</gene>
<comment type="caution">
    <text evidence="4">The sequence shown here is derived from an EMBL/GenBank/DDBJ whole genome shotgun (WGS) entry which is preliminary data.</text>
</comment>
<sequence>MSRRSAGFVNSWAEAQRQYQRQIEAEQRRRREESREARHYQRRADQEYREYRQAEARQRTAELDEQVAALQGLLGAGCQAPAFSATALKRADEITPFDPGPLAWPVRMPDPNQYQAQGGWTAGRRAQAQAEARARFERDLQAAQLAEAQRLQQLATAQRDHEQRAEAQRTEVRRHNAGIDEATSGVRRGDPESVVEYFSAALYSSAAWPEGFPRQVAAAFDPAARQLVLEWELPRYEVVPEAKSVRYVPSQNQDKETARPVTQRRALYREVLAQSVLLVLRQLFAADEFGILDSVALNGFVDAPDPATGRPAHIFLATVMAQRSAFADLHLEQVDPTSCLTGALRGQLSAKPDQLASVRPSRQPRDVGNRVVSHGADGDEPDLYEMDPIEFESLVAELFRAMGMQAVTTQRSNDGGVDVDAQDPTPIRGGKIVVQVKRYRNTVPPTAVRDLYGTVQDAGANKGVLVTTSGFGPGAHTFARGKPLELIAGGELVDLLHRHGLRGRLGERGAPAPAQPDTASDDYNVLGMTWSGRVALDVCALVCRGNQVLSEDHFVFFNNAQTPDGAVRAVPASAPDKAAIRVAFEALPSAADRLVMVAAVDPETNPDADLSAFTDAGIRLLDPSMTELGRLEVSDGRAGETALVLGSFRHRASGDWDFVLGGKGYAGGLEELVQDYGIEVE</sequence>
<reference evidence="4 5" key="1">
    <citation type="submission" date="2020-08" db="EMBL/GenBank/DDBJ databases">
        <title>Genemic of Streptomyces polyaspartic.</title>
        <authorList>
            <person name="Liu W."/>
        </authorList>
    </citation>
    <scope>NUCLEOTIDE SEQUENCE [LARGE SCALE GENOMIC DNA]</scope>
    <source>
        <strain evidence="4 5">TRM66268-LWL</strain>
    </source>
</reference>
<dbReference type="EMBL" id="JACTVJ010000013">
    <property type="protein sequence ID" value="MBC9716309.1"/>
    <property type="molecule type" value="Genomic_DNA"/>
</dbReference>
<accession>A0ABR7SN39</accession>
<dbReference type="InterPro" id="IPR011335">
    <property type="entry name" value="Restrct_endonuc-II-like"/>
</dbReference>
<dbReference type="CDD" id="cd06974">
    <property type="entry name" value="TerD_like"/>
    <property type="match status" value="1"/>
</dbReference>
<evidence type="ECO:0000313" key="5">
    <source>
        <dbReference type="Proteomes" id="UP000642284"/>
    </source>
</evidence>
<evidence type="ECO:0000313" key="4">
    <source>
        <dbReference type="EMBL" id="MBC9716309.1"/>
    </source>
</evidence>
<dbReference type="InterPro" id="IPR003325">
    <property type="entry name" value="TerD"/>
</dbReference>
<feature type="region of interest" description="Disordered" evidence="1">
    <location>
        <begin position="25"/>
        <end position="46"/>
    </location>
</feature>
<dbReference type="Gene3D" id="2.60.60.30">
    <property type="entry name" value="sav2460 like domains"/>
    <property type="match status" value="1"/>
</dbReference>
<dbReference type="InterPro" id="IPR011856">
    <property type="entry name" value="tRNA_endonuc-like_dom_sf"/>
</dbReference>
<dbReference type="Pfam" id="PF04471">
    <property type="entry name" value="Mrr_cat"/>
    <property type="match status" value="1"/>
</dbReference>